<comment type="caution">
    <text evidence="1">The sequence shown here is derived from an EMBL/GenBank/DDBJ whole genome shotgun (WGS) entry which is preliminary data.</text>
</comment>
<proteinExistence type="predicted"/>
<sequence>MPCIMQDKALSAKSQLHSYIDIKSVEDDILKAFCFINFFSSEDNACKEQCKFLGDVKEEEFKKMKIVHNYCKYYETIKQNLSMNGNLCYSVFENYLEEAVKIYDKMLHNCNFRNPEKYCAEFRNHVSDCFSKKLPTLMCKKREFTTLASWIRTNLVTKKLTSSNSDDTDRYELIEE</sequence>
<name>A0ACB9YF06_PLABR</name>
<organism evidence="1 2">
    <name type="scientific">Plasmodium brasilianum</name>
    <dbReference type="NCBI Taxonomy" id="5824"/>
    <lineage>
        <taxon>Eukaryota</taxon>
        <taxon>Sar</taxon>
        <taxon>Alveolata</taxon>
        <taxon>Apicomplexa</taxon>
        <taxon>Aconoidasida</taxon>
        <taxon>Haemosporida</taxon>
        <taxon>Plasmodiidae</taxon>
        <taxon>Plasmodium</taxon>
        <taxon>Plasmodium (Plasmodium)</taxon>
    </lineage>
</organism>
<keyword evidence="2" id="KW-1185">Reference proteome</keyword>
<accession>A0ACB9YF06</accession>
<evidence type="ECO:0000313" key="2">
    <source>
        <dbReference type="Proteomes" id="UP001056978"/>
    </source>
</evidence>
<dbReference type="Proteomes" id="UP001056978">
    <property type="component" value="Chromosome 1"/>
</dbReference>
<dbReference type="EMBL" id="CM043769">
    <property type="protein sequence ID" value="KAI4841167.1"/>
    <property type="molecule type" value="Genomic_DNA"/>
</dbReference>
<protein>
    <submittedName>
        <fullName evidence="1">PIR protein</fullName>
    </submittedName>
</protein>
<reference evidence="1" key="1">
    <citation type="submission" date="2022-06" db="EMBL/GenBank/DDBJ databases">
        <title>The First Complete Genome of the Simian Malaria Parasite Plasmodium brasilianum.</title>
        <authorList>
            <person name="Bajic M."/>
            <person name="Ravishankar S."/>
        </authorList>
    </citation>
    <scope>NUCLEOTIDE SEQUENCE</scope>
    <source>
        <strain evidence="1">Bolivian I</strain>
    </source>
</reference>
<gene>
    <name evidence="1" type="ORF">MKS88_000402</name>
</gene>
<evidence type="ECO:0000313" key="1">
    <source>
        <dbReference type="EMBL" id="KAI4841167.1"/>
    </source>
</evidence>